<organism evidence="1 2">
    <name type="scientific">Legionella quinlivanii</name>
    <dbReference type="NCBI Taxonomy" id="45073"/>
    <lineage>
        <taxon>Bacteria</taxon>
        <taxon>Pseudomonadati</taxon>
        <taxon>Pseudomonadota</taxon>
        <taxon>Gammaproteobacteria</taxon>
        <taxon>Legionellales</taxon>
        <taxon>Legionellaceae</taxon>
        <taxon>Legionella</taxon>
    </lineage>
</organism>
<evidence type="ECO:0000313" key="1">
    <source>
        <dbReference type="EMBL" id="KTD46145.1"/>
    </source>
</evidence>
<dbReference type="Proteomes" id="UP000054618">
    <property type="component" value="Unassembled WGS sequence"/>
</dbReference>
<dbReference type="RefSeq" id="WP_058508702.1">
    <property type="nucleotide sequence ID" value="NZ_CAAAIK010000012.1"/>
</dbReference>
<dbReference type="STRING" id="45073.Lqui_2635"/>
<evidence type="ECO:0000313" key="2">
    <source>
        <dbReference type="Proteomes" id="UP000054618"/>
    </source>
</evidence>
<reference evidence="1 2" key="1">
    <citation type="submission" date="2015-11" db="EMBL/GenBank/DDBJ databases">
        <title>Genomic analysis of 38 Legionella species identifies large and diverse effector repertoires.</title>
        <authorList>
            <person name="Burstein D."/>
            <person name="Amaro F."/>
            <person name="Zusman T."/>
            <person name="Lifshitz Z."/>
            <person name="Cohen O."/>
            <person name="Gilbert J.A."/>
            <person name="Pupko T."/>
            <person name="Shuman H.A."/>
            <person name="Segal G."/>
        </authorList>
    </citation>
    <scope>NUCLEOTIDE SEQUENCE [LARGE SCALE GENOMIC DNA]</scope>
    <source>
        <strain evidence="1 2">CDC#1442-AUS-E</strain>
    </source>
</reference>
<proteinExistence type="predicted"/>
<dbReference type="EMBL" id="LNYS01000024">
    <property type="protein sequence ID" value="KTD46145.1"/>
    <property type="molecule type" value="Genomic_DNA"/>
</dbReference>
<dbReference type="AlphaFoldDB" id="A0A0W0XN79"/>
<gene>
    <name evidence="1" type="ORF">Lqui_2635</name>
</gene>
<protein>
    <submittedName>
        <fullName evidence="1">Uncharacterized protein</fullName>
    </submittedName>
</protein>
<dbReference type="OrthoDB" id="5648993at2"/>
<sequence>MGLLKLMGKSAFIGLWIMIPVSIYAADLPTVVIGSEKYDKQMCIERYTQDCLDSVCMTSSDTDCNDKCQAAAEDKCQDEADD</sequence>
<comment type="caution">
    <text evidence="1">The sequence shown here is derived from an EMBL/GenBank/DDBJ whole genome shotgun (WGS) entry which is preliminary data.</text>
</comment>
<name>A0A0W0XN79_9GAMM</name>
<accession>A0A0W0XN79</accession>
<keyword evidence="2" id="KW-1185">Reference proteome</keyword>
<dbReference type="PATRIC" id="fig|45073.5.peg.2800"/>